<feature type="domain" description="P/Homo B" evidence="15">
    <location>
        <begin position="444"/>
        <end position="575"/>
    </location>
</feature>
<feature type="chain" id="PRO_5025337560" evidence="14">
    <location>
        <begin position="23"/>
        <end position="754"/>
    </location>
</feature>
<evidence type="ECO:0000256" key="9">
    <source>
        <dbReference type="ARBA" id="ARBA00023145"/>
    </source>
</evidence>
<dbReference type="PROSITE" id="PS00137">
    <property type="entry name" value="SUBTILASE_HIS"/>
    <property type="match status" value="1"/>
</dbReference>
<organism evidence="16 17">
    <name type="scientific">Strigops habroptila</name>
    <name type="common">Kakapo</name>
    <dbReference type="NCBI Taxonomy" id="2489341"/>
    <lineage>
        <taxon>Eukaryota</taxon>
        <taxon>Metazoa</taxon>
        <taxon>Chordata</taxon>
        <taxon>Craniata</taxon>
        <taxon>Vertebrata</taxon>
        <taxon>Euteleostomi</taxon>
        <taxon>Archelosauria</taxon>
        <taxon>Archosauria</taxon>
        <taxon>Dinosauria</taxon>
        <taxon>Saurischia</taxon>
        <taxon>Theropoda</taxon>
        <taxon>Coelurosauria</taxon>
        <taxon>Aves</taxon>
        <taxon>Neognathae</taxon>
        <taxon>Neoaves</taxon>
        <taxon>Telluraves</taxon>
        <taxon>Australaves</taxon>
        <taxon>Psittaciformes</taxon>
        <taxon>Psittacidae</taxon>
        <taxon>Strigops</taxon>
    </lineage>
</organism>
<dbReference type="PROSITE" id="PS00138">
    <property type="entry name" value="SUBTILASE_SER"/>
    <property type="match status" value="1"/>
</dbReference>
<dbReference type="OMA" id="RDGTCQE"/>
<comment type="similarity">
    <text evidence="2">Belongs to the peptidase S8 family. Furin subfamily.</text>
</comment>
<keyword evidence="10" id="KW-0325">Glycoprotein</keyword>
<evidence type="ECO:0000256" key="7">
    <source>
        <dbReference type="ARBA" id="ARBA00022825"/>
    </source>
</evidence>
<dbReference type="InterPro" id="IPR036852">
    <property type="entry name" value="Peptidase_S8/S53_dom_sf"/>
</dbReference>
<evidence type="ECO:0000256" key="12">
    <source>
        <dbReference type="PROSITE-ProRule" id="PRU01240"/>
    </source>
</evidence>
<evidence type="ECO:0000256" key="11">
    <source>
        <dbReference type="PIRSR" id="PIRSR615500-1"/>
    </source>
</evidence>
<dbReference type="GO" id="GO:0000139">
    <property type="term" value="C:Golgi membrane"/>
    <property type="evidence" value="ECO:0007669"/>
    <property type="project" value="TreeGrafter"/>
</dbReference>
<sequence length="754" mass="81434">MAAGPRPLLALAELVVAAVVAAAPLGPAEPHVYLSSWAVRVAAGPREAQGLARRHGLLCLGQPYYHFKHRGTRQKALTRHWGWNMRLTKEPKVLWFEQQTVKRRAKRSISVVPTDPWFHKQWYMNNDVNPDLNILTAWSKGYTGLGVVLTILDDGIEKDHPDLSANYDPLASYDFNSNDPDPQPRYTTGGENWHGTRCAGEVAAAANNQICGAGVAYNANVGGVRMLDGPITDMVEAQSLSLHPQHIHIYSASWGPKDDGKTLDGPGVLAAAAFHRGVNKGRGGLGSIFVWASGNGGINYDNCNCDGYTNSIYTLSVGSVLAGGQRPWYSEGCSAILTTTYSSRTTSKVQIVTTDLHHRCTDKHTGTSASAPLAAGIIALALEANPALTWRDLQHLVIRTSNPTHLQAEDWAMNGAERKVSHHYGYGLLDAGLLVEMAKAWTGTRPQRKCSVKALPAPWNIGSKLTVSTDVVCSGRTKRIRSLEHVQVQLSLSYSRRGDLVITLTSPMGTTSTLVTVRPYDTSQQGYKDWTFMSTHFWDENPNGTWTLQLENKGDAYNTGLLTSFILHLYGTDEDMGWGSCPGGPTAWFTHLLSTECGSSLLAHQHSCLSYCPPRYYSQSTATTSTARVCASCHPSCYTCQEASANNCTSCPSASIFDELAHSCSSPPGLPSEEGLQSDLLPVLIGSSLILSVVGSLSTWFIPTRDQTNLEGPGLARCCEGAISSEAGSPVPFPRHRGPWGGGDVTSLQTAAPK</sequence>
<evidence type="ECO:0000259" key="15">
    <source>
        <dbReference type="PROSITE" id="PS51829"/>
    </source>
</evidence>
<proteinExistence type="inferred from homology"/>
<dbReference type="InterPro" id="IPR038466">
    <property type="entry name" value="S8_pro-domain_sf"/>
</dbReference>
<evidence type="ECO:0000313" key="17">
    <source>
        <dbReference type="Proteomes" id="UP000472266"/>
    </source>
</evidence>
<dbReference type="Gene3D" id="3.40.50.200">
    <property type="entry name" value="Peptidase S8/S53 domain"/>
    <property type="match status" value="1"/>
</dbReference>
<dbReference type="GO" id="GO:0004252">
    <property type="term" value="F:serine-type endopeptidase activity"/>
    <property type="evidence" value="ECO:0007669"/>
    <property type="project" value="UniProtKB-UniRule"/>
</dbReference>
<dbReference type="InterPro" id="IPR022398">
    <property type="entry name" value="Peptidase_S8_His-AS"/>
</dbReference>
<evidence type="ECO:0000256" key="8">
    <source>
        <dbReference type="ARBA" id="ARBA00023136"/>
    </source>
</evidence>
<feature type="active site" description="Charge relay system" evidence="11 12">
    <location>
        <position position="368"/>
    </location>
</feature>
<reference evidence="16" key="2">
    <citation type="submission" date="2025-08" db="UniProtKB">
        <authorList>
            <consortium name="Ensembl"/>
        </authorList>
    </citation>
    <scope>IDENTIFICATION</scope>
</reference>
<protein>
    <submittedName>
        <fullName evidence="16">Proprotein convertase subtilisin/kexin type 4</fullName>
    </submittedName>
</protein>
<dbReference type="PROSITE" id="PS51829">
    <property type="entry name" value="P_HOMO_B"/>
    <property type="match status" value="1"/>
</dbReference>
<dbReference type="FunFam" id="3.30.70.850:FF:000001">
    <property type="entry name" value="Proprotein convertase subtilisin/kexin type 5"/>
    <property type="match status" value="1"/>
</dbReference>
<dbReference type="PRINTS" id="PR00723">
    <property type="entry name" value="SUBTILISIN"/>
</dbReference>
<keyword evidence="17" id="KW-1185">Reference proteome</keyword>
<dbReference type="GeneTree" id="ENSGT00940000161989"/>
<reference evidence="16 17" key="1">
    <citation type="submission" date="2019-11" db="EMBL/GenBank/DDBJ databases">
        <title>Strigops habroptila (kakapo) genome, bStrHab1, primary haplotype, v2.</title>
        <authorList>
            <person name="Jarvis E.D."/>
            <person name="Howard J."/>
            <person name="Rhie A."/>
            <person name="Phillippy A."/>
            <person name="Korlach J."/>
            <person name="Digby A."/>
            <person name="Iorns D."/>
            <person name="Eason D."/>
            <person name="Robertson B."/>
            <person name="Raemaekers T."/>
            <person name="Howe K."/>
            <person name="Lewin H."/>
            <person name="Damas J."/>
            <person name="Hastie A."/>
            <person name="Tracey A."/>
            <person name="Chow W."/>
            <person name="Fedrigo O."/>
        </authorList>
    </citation>
    <scope>NUCLEOTIDE SEQUENCE [LARGE SCALE GENOMIC DNA]</scope>
</reference>
<evidence type="ECO:0000313" key="16">
    <source>
        <dbReference type="Ensembl" id="ENSSHBP00005009944.1"/>
    </source>
</evidence>
<keyword evidence="5 14" id="KW-0732">Signal</keyword>
<dbReference type="GO" id="GO:0005802">
    <property type="term" value="C:trans-Golgi network"/>
    <property type="evidence" value="ECO:0007669"/>
    <property type="project" value="TreeGrafter"/>
</dbReference>
<evidence type="ECO:0000256" key="3">
    <source>
        <dbReference type="ARBA" id="ARBA00022670"/>
    </source>
</evidence>
<dbReference type="InterPro" id="IPR032815">
    <property type="entry name" value="S8_pro-domain"/>
</dbReference>
<dbReference type="PANTHER" id="PTHR42884:SF16">
    <property type="entry name" value="PROPROTEIN CONVERTASE SUBTILISIN_KEXIN TYPE 4"/>
    <property type="match status" value="1"/>
</dbReference>
<dbReference type="FunFam" id="2.60.120.260:FF:000034">
    <property type="entry name" value="furin isoform X2"/>
    <property type="match status" value="1"/>
</dbReference>
<keyword evidence="3 12" id="KW-0645">Protease</keyword>
<dbReference type="InterPro" id="IPR009030">
    <property type="entry name" value="Growth_fac_rcpt_cys_sf"/>
</dbReference>
<dbReference type="InterPro" id="IPR008979">
    <property type="entry name" value="Galactose-bd-like_sf"/>
</dbReference>
<reference evidence="16" key="3">
    <citation type="submission" date="2025-09" db="UniProtKB">
        <authorList>
            <consortium name="Ensembl"/>
        </authorList>
    </citation>
    <scope>IDENTIFICATION</scope>
</reference>
<evidence type="ECO:0000256" key="4">
    <source>
        <dbReference type="ARBA" id="ARBA00022685"/>
    </source>
</evidence>
<dbReference type="Gene3D" id="2.60.120.260">
    <property type="entry name" value="Galactose-binding domain-like"/>
    <property type="match status" value="1"/>
</dbReference>
<dbReference type="InterPro" id="IPR000209">
    <property type="entry name" value="Peptidase_S8/S53_dom"/>
</dbReference>
<dbReference type="PANTHER" id="PTHR42884">
    <property type="entry name" value="PROPROTEIN CONVERTASE SUBTILISIN/KEXIN-RELATED"/>
    <property type="match status" value="1"/>
</dbReference>
<dbReference type="SMART" id="SM00261">
    <property type="entry name" value="FU"/>
    <property type="match status" value="1"/>
</dbReference>
<name>A0A672U8J5_STRHB</name>
<dbReference type="SUPFAM" id="SSF49785">
    <property type="entry name" value="Galactose-binding domain-like"/>
    <property type="match status" value="1"/>
</dbReference>
<evidence type="ECO:0000256" key="10">
    <source>
        <dbReference type="ARBA" id="ARBA00023180"/>
    </source>
</evidence>
<dbReference type="InParanoid" id="A0A672U8J5"/>
<dbReference type="Pfam" id="PF01483">
    <property type="entry name" value="P_proprotein"/>
    <property type="match status" value="1"/>
</dbReference>
<dbReference type="SUPFAM" id="SSF54897">
    <property type="entry name" value="Protease propeptides/inhibitors"/>
    <property type="match status" value="1"/>
</dbReference>
<dbReference type="Proteomes" id="UP000472266">
    <property type="component" value="Chromosome 21"/>
</dbReference>
<keyword evidence="8" id="KW-0472">Membrane</keyword>
<evidence type="ECO:0000256" key="5">
    <source>
        <dbReference type="ARBA" id="ARBA00022729"/>
    </source>
</evidence>
<dbReference type="Ensembl" id="ENSSHBT00005011954.1">
    <property type="protein sequence ID" value="ENSSHBP00005009944.1"/>
    <property type="gene ID" value="ENSSHBG00005008646.1"/>
</dbReference>
<feature type="signal peptide" evidence="14">
    <location>
        <begin position="1"/>
        <end position="22"/>
    </location>
</feature>
<dbReference type="SUPFAM" id="SSF57184">
    <property type="entry name" value="Growth factor receptor domain"/>
    <property type="match status" value="1"/>
</dbReference>
<dbReference type="Gene3D" id="3.30.70.850">
    <property type="entry name" value="Peptidase S8, pro-domain"/>
    <property type="match status" value="1"/>
</dbReference>
<dbReference type="CDD" id="cd04059">
    <property type="entry name" value="Peptidases_S8_Protein_convertases_Kexins_Furin-like"/>
    <property type="match status" value="1"/>
</dbReference>
<evidence type="ECO:0000256" key="2">
    <source>
        <dbReference type="ARBA" id="ARBA00005325"/>
    </source>
</evidence>
<feature type="region of interest" description="Disordered" evidence="13">
    <location>
        <begin position="729"/>
        <end position="754"/>
    </location>
</feature>
<dbReference type="GO" id="GO:0016486">
    <property type="term" value="P:peptide hormone processing"/>
    <property type="evidence" value="ECO:0007669"/>
    <property type="project" value="TreeGrafter"/>
</dbReference>
<keyword evidence="6 12" id="KW-0378">Hydrolase</keyword>
<evidence type="ECO:0000256" key="1">
    <source>
        <dbReference type="ARBA" id="ARBA00004308"/>
    </source>
</evidence>
<keyword evidence="7 12" id="KW-0720">Serine protease</keyword>
<dbReference type="Pfam" id="PF00082">
    <property type="entry name" value="Peptidase_S8"/>
    <property type="match status" value="1"/>
</dbReference>
<feature type="active site" description="Charge relay system" evidence="11 12">
    <location>
        <position position="194"/>
    </location>
</feature>
<dbReference type="AlphaFoldDB" id="A0A672U8J5"/>
<dbReference type="Gene3D" id="2.10.220.10">
    <property type="entry name" value="Hormone Receptor, Insulin-like Growth Factor Receptor 1, Chain A, domain 2"/>
    <property type="match status" value="1"/>
</dbReference>
<accession>A0A672U8J5</accession>
<dbReference type="FunFam" id="3.40.50.200:FF:000001">
    <property type="entry name" value="Furin 2, isoform B"/>
    <property type="match status" value="1"/>
</dbReference>
<gene>
    <name evidence="16" type="primary">PCSK4</name>
</gene>
<dbReference type="InterPro" id="IPR023828">
    <property type="entry name" value="Peptidase_S8_Ser-AS"/>
</dbReference>
<keyword evidence="4" id="KW-0165">Cleavage on pair of basic residues</keyword>
<dbReference type="InterPro" id="IPR015500">
    <property type="entry name" value="Peptidase_S8_subtilisin-rel"/>
</dbReference>
<dbReference type="CDD" id="cd00064">
    <property type="entry name" value="FU"/>
    <property type="match status" value="1"/>
</dbReference>
<dbReference type="Pfam" id="PF16470">
    <property type="entry name" value="S8_pro-domain"/>
    <property type="match status" value="1"/>
</dbReference>
<dbReference type="InterPro" id="IPR006212">
    <property type="entry name" value="Furin_repeat"/>
</dbReference>
<keyword evidence="9" id="KW-0865">Zymogen</keyword>
<dbReference type="InterPro" id="IPR034182">
    <property type="entry name" value="Kexin/furin"/>
</dbReference>
<evidence type="ECO:0000256" key="6">
    <source>
        <dbReference type="ARBA" id="ARBA00022801"/>
    </source>
</evidence>
<dbReference type="SUPFAM" id="SSF52743">
    <property type="entry name" value="Subtilisin-like"/>
    <property type="match status" value="1"/>
</dbReference>
<dbReference type="InterPro" id="IPR002884">
    <property type="entry name" value="P_dom"/>
</dbReference>
<evidence type="ECO:0000256" key="14">
    <source>
        <dbReference type="SAM" id="SignalP"/>
    </source>
</evidence>
<dbReference type="PROSITE" id="PS51892">
    <property type="entry name" value="SUBTILASE"/>
    <property type="match status" value="1"/>
</dbReference>
<comment type="subcellular location">
    <subcellularLocation>
        <location evidence="1">Endomembrane system</location>
    </subcellularLocation>
</comment>
<feature type="active site" description="Charge relay system" evidence="11 12">
    <location>
        <position position="153"/>
    </location>
</feature>
<evidence type="ECO:0000256" key="13">
    <source>
        <dbReference type="SAM" id="MobiDB-lite"/>
    </source>
</evidence>